<keyword evidence="2" id="KW-1185">Reference proteome</keyword>
<gene>
    <name evidence="1" type="ORF">K3G42_001424</name>
</gene>
<dbReference type="EMBL" id="CM037629">
    <property type="protein sequence ID" value="KAH7990057.1"/>
    <property type="molecule type" value="Genomic_DNA"/>
</dbReference>
<accession>A0ACB8ECA5</accession>
<name>A0ACB8ECA5_9SAUR</name>
<sequence length="357" mass="38673">MVRPNQDGTLIASCSNDQTVRVWVVATKECKAELREHEHVVECISWAPESSYSTISEATGSEPPTADPYYRLLHFCSFHLDLWSRRPPTALLGLSSAASFMSLLSQHHDRKCLAALGPVPALYLRTRPSPEVVTLLFLGSWLAISRLPCSFPAALQAYSPRSSCPPSRPPSTLCRHSSGGPASRGTSSGGAFSGGFLVASIRLEPEFTALRDPGPALSGSRRAMSVCSLPAAGRAEDPGGGAVVGHVPSVTHQVTTRRRVDYKPTALRFFQEIGLSTIHGSTRESLERFLDRQFEDLMAQFQLHSTGARSKVPCPLSDAEDSQVQIRTLEERLHLMEVRVTQAETGAGTSPPIPNGM</sequence>
<organism evidence="1 2">
    <name type="scientific">Sphaerodactylus townsendi</name>
    <dbReference type="NCBI Taxonomy" id="933632"/>
    <lineage>
        <taxon>Eukaryota</taxon>
        <taxon>Metazoa</taxon>
        <taxon>Chordata</taxon>
        <taxon>Craniata</taxon>
        <taxon>Vertebrata</taxon>
        <taxon>Euteleostomi</taxon>
        <taxon>Lepidosauria</taxon>
        <taxon>Squamata</taxon>
        <taxon>Bifurcata</taxon>
        <taxon>Gekkota</taxon>
        <taxon>Sphaerodactylidae</taxon>
        <taxon>Sphaerodactylus</taxon>
    </lineage>
</organism>
<dbReference type="Proteomes" id="UP000827872">
    <property type="component" value="Linkage Group LG16"/>
</dbReference>
<proteinExistence type="predicted"/>
<evidence type="ECO:0000313" key="1">
    <source>
        <dbReference type="EMBL" id="KAH7990057.1"/>
    </source>
</evidence>
<protein>
    <submittedName>
        <fullName evidence="1">Uncharacterized protein</fullName>
    </submittedName>
</protein>
<reference evidence="1" key="1">
    <citation type="submission" date="2021-08" db="EMBL/GenBank/DDBJ databases">
        <title>The first chromosome-level gecko genome reveals the dynamic sex chromosomes of Neotropical dwarf geckos (Sphaerodactylidae: Sphaerodactylus).</title>
        <authorList>
            <person name="Pinto B.J."/>
            <person name="Keating S.E."/>
            <person name="Gamble T."/>
        </authorList>
    </citation>
    <scope>NUCLEOTIDE SEQUENCE</scope>
    <source>
        <strain evidence="1">TG3544</strain>
    </source>
</reference>
<comment type="caution">
    <text evidence="1">The sequence shown here is derived from an EMBL/GenBank/DDBJ whole genome shotgun (WGS) entry which is preliminary data.</text>
</comment>
<evidence type="ECO:0000313" key="2">
    <source>
        <dbReference type="Proteomes" id="UP000827872"/>
    </source>
</evidence>